<evidence type="ECO:0000256" key="13">
    <source>
        <dbReference type="ARBA" id="ARBA00048523"/>
    </source>
</evidence>
<evidence type="ECO:0000256" key="8">
    <source>
        <dbReference type="ARBA" id="ARBA00022801"/>
    </source>
</evidence>
<feature type="active site" description="Nucleophile" evidence="14">
    <location>
        <position position="83"/>
    </location>
</feature>
<comment type="cofactor">
    <cofactor evidence="1">
        <name>Mg(2+)</name>
        <dbReference type="ChEBI" id="CHEBI:18420"/>
    </cofactor>
</comment>
<comment type="pathway">
    <text evidence="2">Amino-acid biosynthesis; L-serine biosynthesis; L-serine from 3-phospho-D-glycerate: step 3/3.</text>
</comment>
<comment type="catalytic activity">
    <reaction evidence="12">
        <text>O-phospho-L-serine + H2O = L-serine + phosphate</text>
        <dbReference type="Rhea" id="RHEA:21208"/>
        <dbReference type="ChEBI" id="CHEBI:15377"/>
        <dbReference type="ChEBI" id="CHEBI:33384"/>
        <dbReference type="ChEBI" id="CHEBI:43474"/>
        <dbReference type="ChEBI" id="CHEBI:57524"/>
        <dbReference type="EC" id="3.1.3.3"/>
    </reaction>
</comment>
<dbReference type="NCBIfam" id="TIGR00338">
    <property type="entry name" value="serB"/>
    <property type="match status" value="1"/>
</dbReference>
<dbReference type="SFLD" id="SFLDF00029">
    <property type="entry name" value="phosphoserine_phosphatase"/>
    <property type="match status" value="1"/>
</dbReference>
<dbReference type="UniPathway" id="UPA00135">
    <property type="reaction ID" value="UER00198"/>
</dbReference>
<dbReference type="Proteomes" id="UP000239504">
    <property type="component" value="Unassembled WGS sequence"/>
</dbReference>
<dbReference type="RefSeq" id="WP_104830521.1">
    <property type="nucleotide sequence ID" value="NZ_PJCH01000009.1"/>
</dbReference>
<dbReference type="PANTHER" id="PTHR43344">
    <property type="entry name" value="PHOSPHOSERINE PHOSPHATASE"/>
    <property type="match status" value="1"/>
</dbReference>
<evidence type="ECO:0000313" key="15">
    <source>
        <dbReference type="EMBL" id="PQA87334.1"/>
    </source>
</evidence>
<comment type="similarity">
    <text evidence="3">Belongs to the HAD-like hydrolase superfamily. SerB family.</text>
</comment>
<dbReference type="CDD" id="cd07500">
    <property type="entry name" value="HAD_PSP"/>
    <property type="match status" value="1"/>
</dbReference>
<evidence type="ECO:0000256" key="10">
    <source>
        <dbReference type="ARBA" id="ARBA00023299"/>
    </source>
</evidence>
<comment type="caution">
    <text evidence="15">The sequence shown here is derived from an EMBL/GenBank/DDBJ whole genome shotgun (WGS) entry which is preliminary data.</text>
</comment>
<organism evidence="15 16">
    <name type="scientific">Hyphococcus luteus</name>
    <dbReference type="NCBI Taxonomy" id="2058213"/>
    <lineage>
        <taxon>Bacteria</taxon>
        <taxon>Pseudomonadati</taxon>
        <taxon>Pseudomonadota</taxon>
        <taxon>Alphaproteobacteria</taxon>
        <taxon>Parvularculales</taxon>
        <taxon>Parvularculaceae</taxon>
        <taxon>Hyphococcus</taxon>
    </lineage>
</organism>
<evidence type="ECO:0000256" key="11">
    <source>
        <dbReference type="ARBA" id="ARBA00031693"/>
    </source>
</evidence>
<keyword evidence="10" id="KW-0718">Serine biosynthesis</keyword>
<dbReference type="InterPro" id="IPR004469">
    <property type="entry name" value="PSP"/>
</dbReference>
<dbReference type="Gene3D" id="3.40.50.1000">
    <property type="entry name" value="HAD superfamily/HAD-like"/>
    <property type="match status" value="1"/>
</dbReference>
<evidence type="ECO:0000256" key="4">
    <source>
        <dbReference type="ARBA" id="ARBA00012640"/>
    </source>
</evidence>
<evidence type="ECO:0000313" key="16">
    <source>
        <dbReference type="Proteomes" id="UP000239504"/>
    </source>
</evidence>
<evidence type="ECO:0000256" key="12">
    <source>
        <dbReference type="ARBA" id="ARBA00048138"/>
    </source>
</evidence>
<evidence type="ECO:0000256" key="5">
    <source>
        <dbReference type="ARBA" id="ARBA00015196"/>
    </source>
</evidence>
<dbReference type="EMBL" id="PJCH01000009">
    <property type="protein sequence ID" value="PQA87334.1"/>
    <property type="molecule type" value="Genomic_DNA"/>
</dbReference>
<protein>
    <recommendedName>
        <fullName evidence="5">Phosphoserine phosphatase</fullName>
        <ecNumber evidence="4">3.1.3.3</ecNumber>
    </recommendedName>
    <alternativeName>
        <fullName evidence="11">O-phosphoserine phosphohydrolase</fullName>
    </alternativeName>
</protein>
<dbReference type="GO" id="GO:0005737">
    <property type="term" value="C:cytoplasm"/>
    <property type="evidence" value="ECO:0007669"/>
    <property type="project" value="TreeGrafter"/>
</dbReference>
<reference evidence="15 16" key="1">
    <citation type="submission" date="2017-12" db="EMBL/GenBank/DDBJ databases">
        <authorList>
            <person name="Hurst M.R.H."/>
        </authorList>
    </citation>
    <scope>NUCLEOTIDE SEQUENCE [LARGE SCALE GENOMIC DNA]</scope>
    <source>
        <strain evidence="15 16">SY-3-19</strain>
    </source>
</reference>
<keyword evidence="9" id="KW-0460">Magnesium</keyword>
<gene>
    <name evidence="15" type="primary">serB</name>
    <name evidence="15" type="ORF">CW354_12960</name>
</gene>
<dbReference type="GO" id="GO:0036424">
    <property type="term" value="F:L-phosphoserine phosphatase activity"/>
    <property type="evidence" value="ECO:0007669"/>
    <property type="project" value="InterPro"/>
</dbReference>
<dbReference type="InterPro" id="IPR036412">
    <property type="entry name" value="HAD-like_sf"/>
</dbReference>
<dbReference type="InterPro" id="IPR050582">
    <property type="entry name" value="HAD-like_SerB"/>
</dbReference>
<evidence type="ECO:0000256" key="2">
    <source>
        <dbReference type="ARBA" id="ARBA00005135"/>
    </source>
</evidence>
<dbReference type="SFLD" id="SFLDG01136">
    <property type="entry name" value="C1.6:_Phosphoserine_Phosphatas"/>
    <property type="match status" value="1"/>
</dbReference>
<dbReference type="GO" id="GO:0006564">
    <property type="term" value="P:L-serine biosynthetic process"/>
    <property type="evidence" value="ECO:0007669"/>
    <property type="project" value="UniProtKB-KW"/>
</dbReference>
<dbReference type="SFLD" id="SFLDG01137">
    <property type="entry name" value="C1.6.1:_Phosphoserine_Phosphat"/>
    <property type="match status" value="1"/>
</dbReference>
<evidence type="ECO:0000256" key="1">
    <source>
        <dbReference type="ARBA" id="ARBA00001946"/>
    </source>
</evidence>
<dbReference type="InterPro" id="IPR023214">
    <property type="entry name" value="HAD_sf"/>
</dbReference>
<dbReference type="SUPFAM" id="SSF56784">
    <property type="entry name" value="HAD-like"/>
    <property type="match status" value="1"/>
</dbReference>
<dbReference type="PANTHER" id="PTHR43344:SF2">
    <property type="entry name" value="PHOSPHOSERINE PHOSPHATASE"/>
    <property type="match status" value="1"/>
</dbReference>
<evidence type="ECO:0000256" key="3">
    <source>
        <dbReference type="ARBA" id="ARBA00009184"/>
    </source>
</evidence>
<evidence type="ECO:0000256" key="7">
    <source>
        <dbReference type="ARBA" id="ARBA00022723"/>
    </source>
</evidence>
<comment type="catalytic activity">
    <reaction evidence="13">
        <text>O-phospho-D-serine + H2O = D-serine + phosphate</text>
        <dbReference type="Rhea" id="RHEA:24873"/>
        <dbReference type="ChEBI" id="CHEBI:15377"/>
        <dbReference type="ChEBI" id="CHEBI:35247"/>
        <dbReference type="ChEBI" id="CHEBI:43474"/>
        <dbReference type="ChEBI" id="CHEBI:58680"/>
        <dbReference type="EC" id="3.1.3.3"/>
    </reaction>
</comment>
<feature type="active site" description="Proton donor" evidence="14">
    <location>
        <position position="85"/>
    </location>
</feature>
<keyword evidence="16" id="KW-1185">Reference proteome</keyword>
<dbReference type="GO" id="GO:0000287">
    <property type="term" value="F:magnesium ion binding"/>
    <property type="evidence" value="ECO:0007669"/>
    <property type="project" value="TreeGrafter"/>
</dbReference>
<dbReference type="NCBIfam" id="TIGR01488">
    <property type="entry name" value="HAD-SF-IB"/>
    <property type="match status" value="1"/>
</dbReference>
<name>A0A2S7K495_9PROT</name>
<dbReference type="Pfam" id="PF12710">
    <property type="entry name" value="HAD"/>
    <property type="match status" value="1"/>
</dbReference>
<keyword evidence="7" id="KW-0479">Metal-binding</keyword>
<dbReference type="AlphaFoldDB" id="A0A2S7K495"/>
<dbReference type="OrthoDB" id="9792539at2"/>
<sequence length="292" mass="31601">MTFVISVIANPANPTITPPLLDRLAETVKGGAPVTLSEGAAYDIYVPDLPENTGDIFAIGREERVDVNIVPERSRRKKLLIADMDSTIIQQECIDEIAEYAGKRDEISAITEKAMRGELDFEGALRERVAMLKGLSESVLQETFDKRITLTPGAETLVKTMNEAGAATALVSGGFTFFTSRVAVAAGFRHNQANELLVKDGELSGEVREPILGRAAKEEALVRLAEENEIDLAETMAVGDGANDLSMLDRSGLGVAFHAKPAVAKAARARIHYGDLTALLYLQGLKDEEFVR</sequence>
<evidence type="ECO:0000256" key="14">
    <source>
        <dbReference type="PIRSR" id="PIRSR604469-1"/>
    </source>
</evidence>
<keyword evidence="6" id="KW-0028">Amino-acid biosynthesis</keyword>
<keyword evidence="8" id="KW-0378">Hydrolase</keyword>
<proteinExistence type="inferred from homology"/>
<accession>A0A2S7K495</accession>
<dbReference type="SFLD" id="SFLDS00003">
    <property type="entry name" value="Haloacid_Dehalogenase"/>
    <property type="match status" value="1"/>
</dbReference>
<evidence type="ECO:0000256" key="9">
    <source>
        <dbReference type="ARBA" id="ARBA00022842"/>
    </source>
</evidence>
<dbReference type="EC" id="3.1.3.3" evidence="4"/>
<evidence type="ECO:0000256" key="6">
    <source>
        <dbReference type="ARBA" id="ARBA00022605"/>
    </source>
</evidence>